<organism evidence="4 5">
    <name type="scientific">Mycolicibacterium sphagni</name>
    <dbReference type="NCBI Taxonomy" id="1786"/>
    <lineage>
        <taxon>Bacteria</taxon>
        <taxon>Bacillati</taxon>
        <taxon>Actinomycetota</taxon>
        <taxon>Actinomycetes</taxon>
        <taxon>Mycobacteriales</taxon>
        <taxon>Mycobacteriaceae</taxon>
        <taxon>Mycolicibacterium</taxon>
    </lineage>
</organism>
<evidence type="ECO:0000259" key="3">
    <source>
        <dbReference type="SMART" id="SM01119"/>
    </source>
</evidence>
<dbReference type="GO" id="GO:0016829">
    <property type="term" value="F:lyase activity"/>
    <property type="evidence" value="ECO:0007669"/>
    <property type="project" value="UniProtKB-KW"/>
</dbReference>
<gene>
    <name evidence="4" type="ORF">CG716_12145</name>
</gene>
<dbReference type="SMART" id="SM01119">
    <property type="entry name" value="D-ser_dehydrat"/>
    <property type="match status" value="1"/>
</dbReference>
<dbReference type="InterPro" id="IPR026956">
    <property type="entry name" value="D-ser_dehydrat-like_dom"/>
</dbReference>
<dbReference type="Pfam" id="PF14031">
    <property type="entry name" value="D-ser_dehydrat"/>
    <property type="match status" value="1"/>
</dbReference>
<dbReference type="EMBL" id="NOZR01000008">
    <property type="protein sequence ID" value="OYN79628.1"/>
    <property type="molecule type" value="Genomic_DNA"/>
</dbReference>
<dbReference type="InterPro" id="IPR042208">
    <property type="entry name" value="D-ser_dehydrat-like_sf"/>
</dbReference>
<keyword evidence="5" id="KW-1185">Reference proteome</keyword>
<dbReference type="SUPFAM" id="SSF51419">
    <property type="entry name" value="PLP-binding barrel"/>
    <property type="match status" value="1"/>
</dbReference>
<reference evidence="4 5" key="1">
    <citation type="submission" date="2017-07" db="EMBL/GenBank/DDBJ databases">
        <title>The new phylogeny of genus Mycobacterium.</title>
        <authorList>
            <person name="Tortoli E."/>
            <person name="Trovato A."/>
            <person name="Cirillo D.M."/>
        </authorList>
    </citation>
    <scope>NUCLEOTIDE SEQUENCE [LARGE SCALE GENOMIC DNA]</scope>
    <source>
        <strain evidence="4 5">ATCC 33027</strain>
    </source>
</reference>
<dbReference type="Gene3D" id="2.40.37.20">
    <property type="entry name" value="D-serine dehydratase-like domain"/>
    <property type="match status" value="1"/>
</dbReference>
<dbReference type="Proteomes" id="UP000216063">
    <property type="component" value="Unassembled WGS sequence"/>
</dbReference>
<proteinExistence type="inferred from homology"/>
<evidence type="ECO:0000256" key="2">
    <source>
        <dbReference type="ARBA" id="ARBA00023239"/>
    </source>
</evidence>
<dbReference type="PANTHER" id="PTHR28004:SF8">
    <property type="entry name" value="D-SERINE DEAMINASE"/>
    <property type="match status" value="1"/>
</dbReference>
<comment type="caution">
    <text evidence="4">The sequence shown here is derived from an EMBL/GenBank/DDBJ whole genome shotgun (WGS) entry which is preliminary data.</text>
</comment>
<protein>
    <submittedName>
        <fullName evidence="4">Amino acid deaminase</fullName>
    </submittedName>
</protein>
<accession>A0A255DJQ9</accession>
<dbReference type="PANTHER" id="PTHR28004">
    <property type="entry name" value="ZGC:162816-RELATED"/>
    <property type="match status" value="1"/>
</dbReference>
<dbReference type="RefSeq" id="WP_094479765.1">
    <property type="nucleotide sequence ID" value="NZ_NOZR01000008.1"/>
</dbReference>
<dbReference type="OrthoDB" id="9811417at2"/>
<evidence type="ECO:0000313" key="4">
    <source>
        <dbReference type="EMBL" id="OYN79628.1"/>
    </source>
</evidence>
<dbReference type="Pfam" id="PF01168">
    <property type="entry name" value="Ala_racemase_N"/>
    <property type="match status" value="1"/>
</dbReference>
<feature type="domain" description="D-serine dehydratase-like" evidence="3">
    <location>
        <begin position="313"/>
        <end position="413"/>
    </location>
</feature>
<dbReference type="InterPro" id="IPR029066">
    <property type="entry name" value="PLP-binding_barrel"/>
</dbReference>
<name>A0A255DJQ9_9MYCO</name>
<dbReference type="Gene3D" id="3.20.20.10">
    <property type="entry name" value="Alanine racemase"/>
    <property type="match status" value="1"/>
</dbReference>
<comment type="similarity">
    <text evidence="1">Belongs to the DSD1 family.</text>
</comment>
<keyword evidence="2" id="KW-0456">Lyase</keyword>
<dbReference type="InterPro" id="IPR001608">
    <property type="entry name" value="Ala_racemase_N"/>
</dbReference>
<evidence type="ECO:0000256" key="1">
    <source>
        <dbReference type="ARBA" id="ARBA00005323"/>
    </source>
</evidence>
<dbReference type="AlphaFoldDB" id="A0A255DJQ9"/>
<sequence>MTSLINAAAVAALAHERVDWRFKGLPAAWSGRTAEQICAEAPVLFNAGPLGPVCVLSAEALTHNVSTMAGWCARHGVELAPHGKTHMSPQLVARQFDAGACAVTAATISQVRTYRAFGVREVILANELVDAAGLAWLAAELDSDPDFRLICWVDSVRGVELMTTALQAAGARRPVEVCVEIGAGGTRTGCRDDRGADAVAAAAVASPRLRLVGVAGYEAALGHDVSAAGVESVRDYLTWLHRVATRLAPVCEIPDVVVTAGGSTHFDLAAQILTGDWRTILRSGAYLTNDDGLYLRTSPLTRPGAAPGGFVAAMQLWAQVCSRPESGLALVTMGRRDVSFDQDLPVPQQLRCGSNWVGEVLAGCEVVKLNDQHAFLRLSPAAEEAVEVGSWIAFGVSHPCTVFDKWQLIPVVDERGRVVELVRTFF</sequence>
<dbReference type="InterPro" id="IPR051466">
    <property type="entry name" value="D-amino_acid_metab_enzyme"/>
</dbReference>
<evidence type="ECO:0000313" key="5">
    <source>
        <dbReference type="Proteomes" id="UP000216063"/>
    </source>
</evidence>